<proteinExistence type="predicted"/>
<dbReference type="CDD" id="cd04301">
    <property type="entry name" value="NAT_SF"/>
    <property type="match status" value="1"/>
</dbReference>
<protein>
    <recommendedName>
        <fullName evidence="3">N-acetyltransferase domain-containing protein</fullName>
    </recommendedName>
</protein>
<feature type="domain" description="N-acetyltransferase" evidence="3">
    <location>
        <begin position="18"/>
        <end position="205"/>
    </location>
</feature>
<name>A0A9P5NDA9_GYMJU</name>
<reference evidence="4" key="1">
    <citation type="submission" date="2020-11" db="EMBL/GenBank/DDBJ databases">
        <authorList>
            <consortium name="DOE Joint Genome Institute"/>
            <person name="Ahrendt S."/>
            <person name="Riley R."/>
            <person name="Andreopoulos W."/>
            <person name="LaButti K."/>
            <person name="Pangilinan J."/>
            <person name="Ruiz-duenas F.J."/>
            <person name="Barrasa J.M."/>
            <person name="Sanchez-Garcia M."/>
            <person name="Camarero S."/>
            <person name="Miyauchi S."/>
            <person name="Serrano A."/>
            <person name="Linde D."/>
            <person name="Babiker R."/>
            <person name="Drula E."/>
            <person name="Ayuso-Fernandez I."/>
            <person name="Pacheco R."/>
            <person name="Padilla G."/>
            <person name="Ferreira P."/>
            <person name="Barriuso J."/>
            <person name="Kellner H."/>
            <person name="Castanera R."/>
            <person name="Alfaro M."/>
            <person name="Ramirez L."/>
            <person name="Pisabarro A.G."/>
            <person name="Kuo A."/>
            <person name="Tritt A."/>
            <person name="Lipzen A."/>
            <person name="He G."/>
            <person name="Yan M."/>
            <person name="Ng V."/>
            <person name="Cullen D."/>
            <person name="Martin F."/>
            <person name="Rosso M.-N."/>
            <person name="Henrissat B."/>
            <person name="Hibbett D."/>
            <person name="Martinez A.T."/>
            <person name="Grigoriev I.V."/>
        </authorList>
    </citation>
    <scope>NUCLEOTIDE SEQUENCE</scope>
    <source>
        <strain evidence="4">AH 44721</strain>
    </source>
</reference>
<dbReference type="Pfam" id="PF13508">
    <property type="entry name" value="Acetyltransf_7"/>
    <property type="match status" value="1"/>
</dbReference>
<dbReference type="PROSITE" id="PS51186">
    <property type="entry name" value="GNAT"/>
    <property type="match status" value="1"/>
</dbReference>
<dbReference type="InterPro" id="IPR050680">
    <property type="entry name" value="YpeA/RimI_acetyltransf"/>
</dbReference>
<comment type="caution">
    <text evidence="4">The sequence shown here is derived from an EMBL/GenBank/DDBJ whole genome shotgun (WGS) entry which is preliminary data.</text>
</comment>
<dbReference type="GO" id="GO:0016747">
    <property type="term" value="F:acyltransferase activity, transferring groups other than amino-acyl groups"/>
    <property type="evidence" value="ECO:0007669"/>
    <property type="project" value="InterPro"/>
</dbReference>
<evidence type="ECO:0000256" key="1">
    <source>
        <dbReference type="ARBA" id="ARBA00022679"/>
    </source>
</evidence>
<evidence type="ECO:0000259" key="3">
    <source>
        <dbReference type="PROSITE" id="PS51186"/>
    </source>
</evidence>
<dbReference type="InterPro" id="IPR000182">
    <property type="entry name" value="GNAT_dom"/>
</dbReference>
<evidence type="ECO:0000313" key="5">
    <source>
        <dbReference type="Proteomes" id="UP000724874"/>
    </source>
</evidence>
<organism evidence="4 5">
    <name type="scientific">Gymnopilus junonius</name>
    <name type="common">Spectacular rustgill mushroom</name>
    <name type="synonym">Gymnopilus spectabilis subsp. junonius</name>
    <dbReference type="NCBI Taxonomy" id="109634"/>
    <lineage>
        <taxon>Eukaryota</taxon>
        <taxon>Fungi</taxon>
        <taxon>Dikarya</taxon>
        <taxon>Basidiomycota</taxon>
        <taxon>Agaricomycotina</taxon>
        <taxon>Agaricomycetes</taxon>
        <taxon>Agaricomycetidae</taxon>
        <taxon>Agaricales</taxon>
        <taxon>Agaricineae</taxon>
        <taxon>Hymenogastraceae</taxon>
        <taxon>Gymnopilus</taxon>
    </lineage>
</organism>
<dbReference type="SUPFAM" id="SSF55729">
    <property type="entry name" value="Acyl-CoA N-acyltransferases (Nat)"/>
    <property type="match status" value="1"/>
</dbReference>
<keyword evidence="5" id="KW-1185">Reference proteome</keyword>
<dbReference type="InterPro" id="IPR016181">
    <property type="entry name" value="Acyl_CoA_acyltransferase"/>
</dbReference>
<dbReference type="PANTHER" id="PTHR43420">
    <property type="entry name" value="ACETYLTRANSFERASE"/>
    <property type="match status" value="1"/>
</dbReference>
<dbReference type="Gene3D" id="3.40.630.30">
    <property type="match status" value="1"/>
</dbReference>
<dbReference type="AlphaFoldDB" id="A0A9P5NDA9"/>
<gene>
    <name evidence="4" type="ORF">CPB84DRAFT_1827659</name>
</gene>
<keyword evidence="2" id="KW-0012">Acyltransferase</keyword>
<dbReference type="OrthoDB" id="41532at2759"/>
<accession>A0A9P5NDA9</accession>
<evidence type="ECO:0000313" key="4">
    <source>
        <dbReference type="EMBL" id="KAF8883496.1"/>
    </source>
</evidence>
<dbReference type="Proteomes" id="UP000724874">
    <property type="component" value="Unassembled WGS sequence"/>
</dbReference>
<keyword evidence="1" id="KW-0808">Transferase</keyword>
<dbReference type="EMBL" id="JADNYJ010000115">
    <property type="protein sequence ID" value="KAF8883496.1"/>
    <property type="molecule type" value="Genomic_DNA"/>
</dbReference>
<sequence>MSSPFFAVFTHLFSYKTIRLKGLFTNPEAFGSTYARESEFSAETWHSHLNTPGRTTLGAAKGGDEVEGEWIGTLSIFSPEMLAANPENRLSYPPNLREAEDEGVSAVYMLVGMWVHSDYRRLGVGRALMDFALDAIKSFKSSQTEPGNTGGNEARSKAKFALLEVHTANTAARKLYENAGFTIQDGSGASDESEGGEMWMAMRLD</sequence>
<evidence type="ECO:0000256" key="2">
    <source>
        <dbReference type="ARBA" id="ARBA00023315"/>
    </source>
</evidence>